<keyword evidence="2" id="KW-1185">Reference proteome</keyword>
<proteinExistence type="predicted"/>
<dbReference type="GO" id="GO:0006364">
    <property type="term" value="P:rRNA processing"/>
    <property type="evidence" value="ECO:0007669"/>
    <property type="project" value="EnsemblPlants"/>
</dbReference>
<dbReference type="AlphaFoldDB" id="A0A7N0V0J1"/>
<name>A0A7N0V0J1_KALFE</name>
<evidence type="ECO:0000313" key="2">
    <source>
        <dbReference type="Proteomes" id="UP000594263"/>
    </source>
</evidence>
<dbReference type="OMA" id="YEMFPQA"/>
<accession>A0A7N0V0J1</accession>
<dbReference type="EnsemblPlants" id="Kaladp0095s0586.1.v1.1">
    <property type="protein sequence ID" value="Kaladp0095s0586.1.v1.1.CDS.1"/>
    <property type="gene ID" value="Kaladp0095s0586.v1.1"/>
</dbReference>
<sequence>MTLLDFITAAAAADARATSDGHPVYPIVLDPEYGLCSLHQSAEEPPNPSLLVYPVSGFKLSQRDTEIAQSSSKLFNDLSRYLKNANTFDRDEFVGSVVAFLYEISRVTGCSVVDSSPCKMIGRFGYAMGSDVAVLVVEGCIQLEIWDWLEALILNKLVPHFSYGKLIDHLVEKRRSDLICECAKNLSDLKAGDILSILRYFLVPTKDAYPTMGGIRKEWESRAVNAMEKAVDDSLKEQSLILAKESSILLMMAYDDFTDSELCLHYLFAATRADELVLTSAISRLNGMEMMALIKYLGKWLRKYDRFPQVVSCPTSSVNSVWVPKIEDVVICLGLLIDEHFSTLVLHQEFHDEIRYLDGLVGSLVLDARLCCSLANVIENLRNIK</sequence>
<dbReference type="Gramene" id="Kaladp0095s0586.1.v1.1">
    <property type="protein sequence ID" value="Kaladp0095s0586.1.v1.1.CDS.1"/>
    <property type="gene ID" value="Kaladp0095s0586.v1.1"/>
</dbReference>
<protein>
    <submittedName>
        <fullName evidence="1">Uncharacterized protein</fullName>
    </submittedName>
</protein>
<organism evidence="1 2">
    <name type="scientific">Kalanchoe fedtschenkoi</name>
    <name type="common">Lavender scallops</name>
    <name type="synonym">South American air plant</name>
    <dbReference type="NCBI Taxonomy" id="63787"/>
    <lineage>
        <taxon>Eukaryota</taxon>
        <taxon>Viridiplantae</taxon>
        <taxon>Streptophyta</taxon>
        <taxon>Embryophyta</taxon>
        <taxon>Tracheophyta</taxon>
        <taxon>Spermatophyta</taxon>
        <taxon>Magnoliopsida</taxon>
        <taxon>eudicotyledons</taxon>
        <taxon>Gunneridae</taxon>
        <taxon>Pentapetalae</taxon>
        <taxon>Saxifragales</taxon>
        <taxon>Crassulaceae</taxon>
        <taxon>Kalanchoe</taxon>
    </lineage>
</organism>
<evidence type="ECO:0000313" key="1">
    <source>
        <dbReference type="EnsemblPlants" id="Kaladp0095s0586.1.v1.1.CDS.1"/>
    </source>
</evidence>
<reference evidence="1" key="1">
    <citation type="submission" date="2021-01" db="UniProtKB">
        <authorList>
            <consortium name="EnsemblPlants"/>
        </authorList>
    </citation>
    <scope>IDENTIFICATION</scope>
</reference>
<dbReference type="PANTHER" id="PTHR37181:SF1">
    <property type="entry name" value="F6A14.6 PROTEIN"/>
    <property type="match status" value="1"/>
</dbReference>
<dbReference type="Proteomes" id="UP000594263">
    <property type="component" value="Unplaced"/>
</dbReference>
<dbReference type="PANTHER" id="PTHR37181">
    <property type="entry name" value="F6A14.6 PROTEIN"/>
    <property type="match status" value="1"/>
</dbReference>